<dbReference type="SUPFAM" id="SSF52540">
    <property type="entry name" value="P-loop containing nucleoside triphosphate hydrolases"/>
    <property type="match status" value="1"/>
</dbReference>
<feature type="transmembrane region" description="Helical" evidence="12">
    <location>
        <begin position="162"/>
        <end position="185"/>
    </location>
</feature>
<dbReference type="InterPro" id="IPR005074">
    <property type="entry name" value="Peptidase_C39"/>
</dbReference>
<dbReference type="Proteomes" id="UP000219259">
    <property type="component" value="Unassembled WGS sequence"/>
</dbReference>
<evidence type="ECO:0000256" key="8">
    <source>
        <dbReference type="ARBA" id="ARBA00022840"/>
    </source>
</evidence>
<reference evidence="16 17" key="1">
    <citation type="submission" date="2017-09" db="EMBL/GenBank/DDBJ databases">
        <title>Phase variable restriction modification systems are present in the genome sequences of periodontal pathogens Prevotella intermedia, Tannerella forsythia and Porphyromonas gingivalis.</title>
        <authorList>
            <person name="Haigh R.D."/>
            <person name="Crawford L."/>
            <person name="Ralph J."/>
            <person name="Wanford J."/>
            <person name="Vartoukian S.R."/>
            <person name="Hijazib K."/>
            <person name="Wade W."/>
            <person name="Oggioni M.R."/>
        </authorList>
    </citation>
    <scope>NUCLEOTIDE SEQUENCE [LARGE SCALE GENOMIC DNA]</scope>
    <source>
        <strain evidence="16 17">WW11663</strain>
    </source>
</reference>
<keyword evidence="2" id="KW-0813">Transport</keyword>
<dbReference type="SUPFAM" id="SSF90123">
    <property type="entry name" value="ABC transporter transmembrane region"/>
    <property type="match status" value="1"/>
</dbReference>
<keyword evidence="6" id="KW-0547">Nucleotide-binding</keyword>
<dbReference type="FunFam" id="3.40.50.300:FF:000299">
    <property type="entry name" value="ABC transporter ATP-binding protein/permease"/>
    <property type="match status" value="1"/>
</dbReference>
<feature type="domain" description="ABC transporter" evidence="13">
    <location>
        <begin position="479"/>
        <end position="714"/>
    </location>
</feature>
<keyword evidence="10 12" id="KW-1133">Transmembrane helix</keyword>
<dbReference type="InterPro" id="IPR005897">
    <property type="entry name" value="Pept_C39_ABC_bacteriocin"/>
</dbReference>
<organism evidence="16 17">
    <name type="scientific">Tannerella forsythia</name>
    <name type="common">Bacteroides forsythus</name>
    <dbReference type="NCBI Taxonomy" id="28112"/>
    <lineage>
        <taxon>Bacteria</taxon>
        <taxon>Pseudomonadati</taxon>
        <taxon>Bacteroidota</taxon>
        <taxon>Bacteroidia</taxon>
        <taxon>Bacteroidales</taxon>
        <taxon>Tannerellaceae</taxon>
        <taxon>Tannerella</taxon>
    </lineage>
</organism>
<evidence type="ECO:0000256" key="6">
    <source>
        <dbReference type="ARBA" id="ARBA00022741"/>
    </source>
</evidence>
<dbReference type="GO" id="GO:0016887">
    <property type="term" value="F:ATP hydrolysis activity"/>
    <property type="evidence" value="ECO:0007669"/>
    <property type="project" value="InterPro"/>
</dbReference>
<sequence length="719" mass="80665">MKRGIKVKQHDITDCGAACLASVCAYHGLRFPVSRIRQYAFTDKKGTNVLGLTQAAHKLGLSAKGVRALPEALDIVPKPAIAHVIVKEQLQHYVVVYKVTKTHVTYMDPGDGRMHQKTREEFNKEWTKVMVIMEPEESFRRGNEKKNIISQFMALLAPHKSVMLQALFGALVYSILGLSTAVYVGKITDYVLVDKNLSLLHLMGIIMIAVLLLRTFIGAMKSILALKTGQRIDATLILGYYKHLLTLPQQFFDTMRVGEIISRVNDAVKIRSFINNVSLDLAVNVMILFFTSCLMFVYSWKLAVVTLLSAPLFLLVFWGFNRLNRKYQRRIMESAADLESQLVESINSISTIKRFGIEEYANLKTETRFVHLLKNTFRSIYGSIMAQGGIQFISTGVTIAVLWTGSVLVIDQELTPGALMLFYSLVGYVLSPISSLITSNQTIQDALIAADRLFQIMDLERESDNSQKIKLTPEMIGNISFENVAFRYGSRKKVFESLNLKIEKGKTTAVIGESGSGKTTLISLMQHIYPIQDGQIRIGEFDIAQITNESLRRIVGTVPQQIELFAGSIAENIALGDLYPDMERIIDLVEQLGLKEFIEKLPQNYMTYIGEHGASLSGGERQRLAIARALYKEPEILIFDEATSSLDSVSEKFVKQTLKSLATRGKTIIVIAHRLSTVRDADAIVVLDEGRVVQHGVHEQLIHEDGIYRKLWNEQYGMV</sequence>
<dbReference type="InterPro" id="IPR003439">
    <property type="entry name" value="ABC_transporter-like_ATP-bd"/>
</dbReference>
<keyword evidence="3" id="KW-1003">Cell membrane</keyword>
<dbReference type="Gene3D" id="3.90.70.10">
    <property type="entry name" value="Cysteine proteinases"/>
    <property type="match status" value="1"/>
</dbReference>
<keyword evidence="9" id="KW-1278">Translocase</keyword>
<evidence type="ECO:0000256" key="11">
    <source>
        <dbReference type="ARBA" id="ARBA00023136"/>
    </source>
</evidence>
<dbReference type="PANTHER" id="PTHR43394">
    <property type="entry name" value="ATP-DEPENDENT PERMEASE MDL1, MITOCHONDRIAL"/>
    <property type="match status" value="1"/>
</dbReference>
<evidence type="ECO:0000313" key="17">
    <source>
        <dbReference type="Proteomes" id="UP000219259"/>
    </source>
</evidence>
<dbReference type="InterPro" id="IPR036640">
    <property type="entry name" value="ABC1_TM_sf"/>
</dbReference>
<dbReference type="CDD" id="cd02418">
    <property type="entry name" value="Peptidase_C39B"/>
    <property type="match status" value="1"/>
</dbReference>
<dbReference type="RefSeq" id="WP_097530821.1">
    <property type="nucleotide sequence ID" value="NZ_NSLJ01000003.1"/>
</dbReference>
<dbReference type="CDD" id="cd18570">
    <property type="entry name" value="ABC_6TM_PCAT1_LagD_like"/>
    <property type="match status" value="1"/>
</dbReference>
<evidence type="ECO:0000256" key="7">
    <source>
        <dbReference type="ARBA" id="ARBA00022801"/>
    </source>
</evidence>
<evidence type="ECO:0000259" key="14">
    <source>
        <dbReference type="PROSITE" id="PS50929"/>
    </source>
</evidence>
<dbReference type="GO" id="GO:0015421">
    <property type="term" value="F:ABC-type oligopeptide transporter activity"/>
    <property type="evidence" value="ECO:0007669"/>
    <property type="project" value="TreeGrafter"/>
</dbReference>
<dbReference type="Gene3D" id="1.20.1560.10">
    <property type="entry name" value="ABC transporter type 1, transmembrane domain"/>
    <property type="match status" value="1"/>
</dbReference>
<keyword evidence="8" id="KW-0067">ATP-binding</keyword>
<dbReference type="Gene3D" id="3.40.50.300">
    <property type="entry name" value="P-loop containing nucleotide triphosphate hydrolases"/>
    <property type="match status" value="1"/>
</dbReference>
<evidence type="ECO:0000256" key="5">
    <source>
        <dbReference type="ARBA" id="ARBA00022692"/>
    </source>
</evidence>
<dbReference type="Pfam" id="PF00664">
    <property type="entry name" value="ABC_membrane"/>
    <property type="match status" value="1"/>
</dbReference>
<accession>A0A2A6EAR4</accession>
<comment type="caution">
    <text evidence="16">The sequence shown here is derived from an EMBL/GenBank/DDBJ whole genome shotgun (WGS) entry which is preliminary data.</text>
</comment>
<dbReference type="InterPro" id="IPR027417">
    <property type="entry name" value="P-loop_NTPase"/>
</dbReference>
<dbReference type="Pfam" id="PF00005">
    <property type="entry name" value="ABC_tran"/>
    <property type="match status" value="1"/>
</dbReference>
<evidence type="ECO:0000256" key="2">
    <source>
        <dbReference type="ARBA" id="ARBA00022448"/>
    </source>
</evidence>
<dbReference type="PROSITE" id="PS50893">
    <property type="entry name" value="ABC_TRANSPORTER_2"/>
    <property type="match status" value="1"/>
</dbReference>
<feature type="transmembrane region" description="Helical" evidence="12">
    <location>
        <begin position="416"/>
        <end position="437"/>
    </location>
</feature>
<evidence type="ECO:0000256" key="3">
    <source>
        <dbReference type="ARBA" id="ARBA00022475"/>
    </source>
</evidence>
<evidence type="ECO:0000313" key="16">
    <source>
        <dbReference type="EMBL" id="PDP44859.1"/>
    </source>
</evidence>
<dbReference type="GO" id="GO:0008234">
    <property type="term" value="F:cysteine-type peptidase activity"/>
    <property type="evidence" value="ECO:0007669"/>
    <property type="project" value="InterPro"/>
</dbReference>
<dbReference type="InterPro" id="IPR017871">
    <property type="entry name" value="ABC_transporter-like_CS"/>
</dbReference>
<keyword evidence="11 12" id="KW-0472">Membrane</keyword>
<dbReference type="GO" id="GO:0006508">
    <property type="term" value="P:proteolysis"/>
    <property type="evidence" value="ECO:0007669"/>
    <property type="project" value="UniProtKB-KW"/>
</dbReference>
<feature type="domain" description="Peptidase C39" evidence="15">
    <location>
        <begin position="9"/>
        <end position="133"/>
    </location>
</feature>
<dbReference type="GO" id="GO:0043214">
    <property type="term" value="F:ABC-type bacteriocin transporter activity"/>
    <property type="evidence" value="ECO:0007669"/>
    <property type="project" value="InterPro"/>
</dbReference>
<feature type="transmembrane region" description="Helical" evidence="12">
    <location>
        <begin position="277"/>
        <end position="297"/>
    </location>
</feature>
<dbReference type="PROSITE" id="PS50929">
    <property type="entry name" value="ABC_TM1F"/>
    <property type="match status" value="1"/>
</dbReference>
<name>A0A2A6EAR4_TANFO</name>
<dbReference type="EMBL" id="NSLJ01000003">
    <property type="protein sequence ID" value="PDP44859.1"/>
    <property type="molecule type" value="Genomic_DNA"/>
</dbReference>
<feature type="transmembrane region" description="Helical" evidence="12">
    <location>
        <begin position="388"/>
        <end position="410"/>
    </location>
</feature>
<gene>
    <name evidence="16" type="ORF">CLI86_01775</name>
</gene>
<dbReference type="PROSITE" id="PS00211">
    <property type="entry name" value="ABC_TRANSPORTER_1"/>
    <property type="match status" value="1"/>
</dbReference>
<evidence type="ECO:0000256" key="4">
    <source>
        <dbReference type="ARBA" id="ARBA00022670"/>
    </source>
</evidence>
<protein>
    <submittedName>
        <fullName evidence="16">Peptidase C39</fullName>
    </submittedName>
</protein>
<evidence type="ECO:0000256" key="10">
    <source>
        <dbReference type="ARBA" id="ARBA00022989"/>
    </source>
</evidence>
<proteinExistence type="predicted"/>
<dbReference type="InterPro" id="IPR039421">
    <property type="entry name" value="Type_1_exporter"/>
</dbReference>
<dbReference type="NCBIfam" id="TIGR01193">
    <property type="entry name" value="bacteriocin_ABC"/>
    <property type="match status" value="1"/>
</dbReference>
<dbReference type="Pfam" id="PF03412">
    <property type="entry name" value="Peptidase_C39"/>
    <property type="match status" value="1"/>
</dbReference>
<dbReference type="InterPro" id="IPR011527">
    <property type="entry name" value="ABC1_TM_dom"/>
</dbReference>
<dbReference type="InterPro" id="IPR003593">
    <property type="entry name" value="AAA+_ATPase"/>
</dbReference>
<comment type="subcellular location">
    <subcellularLocation>
        <location evidence="1">Cell membrane</location>
        <topology evidence="1">Multi-pass membrane protein</topology>
    </subcellularLocation>
</comment>
<dbReference type="GO" id="GO:0005886">
    <property type="term" value="C:plasma membrane"/>
    <property type="evidence" value="ECO:0007669"/>
    <property type="project" value="UniProtKB-SubCell"/>
</dbReference>
<dbReference type="GO" id="GO:0005524">
    <property type="term" value="F:ATP binding"/>
    <property type="evidence" value="ECO:0007669"/>
    <property type="project" value="UniProtKB-KW"/>
</dbReference>
<dbReference type="PROSITE" id="PS50990">
    <property type="entry name" value="PEPTIDASE_C39"/>
    <property type="match status" value="1"/>
</dbReference>
<dbReference type="PANTHER" id="PTHR43394:SF1">
    <property type="entry name" value="ATP-BINDING CASSETTE SUB-FAMILY B MEMBER 10, MITOCHONDRIAL"/>
    <property type="match status" value="1"/>
</dbReference>
<feature type="transmembrane region" description="Helical" evidence="12">
    <location>
        <begin position="303"/>
        <end position="320"/>
    </location>
</feature>
<evidence type="ECO:0000259" key="13">
    <source>
        <dbReference type="PROSITE" id="PS50893"/>
    </source>
</evidence>
<evidence type="ECO:0000256" key="12">
    <source>
        <dbReference type="SAM" id="Phobius"/>
    </source>
</evidence>
<feature type="domain" description="ABC transmembrane type-1" evidence="14">
    <location>
        <begin position="166"/>
        <end position="445"/>
    </location>
</feature>
<evidence type="ECO:0000256" key="9">
    <source>
        <dbReference type="ARBA" id="ARBA00022967"/>
    </source>
</evidence>
<evidence type="ECO:0000259" key="15">
    <source>
        <dbReference type="PROSITE" id="PS50990"/>
    </source>
</evidence>
<keyword evidence="5 12" id="KW-0812">Transmembrane</keyword>
<keyword evidence="7" id="KW-0378">Hydrolase</keyword>
<keyword evidence="4" id="KW-0645">Protease</keyword>
<dbReference type="SMART" id="SM00382">
    <property type="entry name" value="AAA"/>
    <property type="match status" value="1"/>
</dbReference>
<evidence type="ECO:0000256" key="1">
    <source>
        <dbReference type="ARBA" id="ARBA00004651"/>
    </source>
</evidence>
<dbReference type="AlphaFoldDB" id="A0A2A6EAR4"/>
<feature type="transmembrane region" description="Helical" evidence="12">
    <location>
        <begin position="197"/>
        <end position="217"/>
    </location>
</feature>